<evidence type="ECO:0000313" key="4">
    <source>
        <dbReference type="Proteomes" id="UP001218188"/>
    </source>
</evidence>
<comment type="caution">
    <text evidence="3">The sequence shown here is derived from an EMBL/GenBank/DDBJ whole genome shotgun (WGS) entry which is preliminary data.</text>
</comment>
<proteinExistence type="predicted"/>
<feature type="compositionally biased region" description="Low complexity" evidence="1">
    <location>
        <begin position="354"/>
        <end position="364"/>
    </location>
</feature>
<gene>
    <name evidence="3" type="ORF">C8F04DRAFT_1178171</name>
</gene>
<feature type="compositionally biased region" description="Basic and acidic residues" evidence="1">
    <location>
        <begin position="174"/>
        <end position="183"/>
    </location>
</feature>
<dbReference type="PROSITE" id="PS51745">
    <property type="entry name" value="PB1"/>
    <property type="match status" value="1"/>
</dbReference>
<feature type="region of interest" description="Disordered" evidence="1">
    <location>
        <begin position="348"/>
        <end position="497"/>
    </location>
</feature>
<feature type="compositionally biased region" description="Pro residues" evidence="1">
    <location>
        <begin position="460"/>
        <end position="483"/>
    </location>
</feature>
<dbReference type="InterPro" id="IPR000270">
    <property type="entry name" value="PB1_dom"/>
</dbReference>
<feature type="region of interest" description="Disordered" evidence="1">
    <location>
        <begin position="202"/>
        <end position="258"/>
    </location>
</feature>
<reference evidence="3" key="1">
    <citation type="submission" date="2023-03" db="EMBL/GenBank/DDBJ databases">
        <title>Massive genome expansion in bonnet fungi (Mycena s.s.) driven by repeated elements and novel gene families across ecological guilds.</title>
        <authorList>
            <consortium name="Lawrence Berkeley National Laboratory"/>
            <person name="Harder C.B."/>
            <person name="Miyauchi S."/>
            <person name="Viragh M."/>
            <person name="Kuo A."/>
            <person name="Thoen E."/>
            <person name="Andreopoulos B."/>
            <person name="Lu D."/>
            <person name="Skrede I."/>
            <person name="Drula E."/>
            <person name="Henrissat B."/>
            <person name="Morin E."/>
            <person name="Kohler A."/>
            <person name="Barry K."/>
            <person name="LaButti K."/>
            <person name="Morin E."/>
            <person name="Salamov A."/>
            <person name="Lipzen A."/>
            <person name="Mereny Z."/>
            <person name="Hegedus B."/>
            <person name="Baldrian P."/>
            <person name="Stursova M."/>
            <person name="Weitz H."/>
            <person name="Taylor A."/>
            <person name="Grigoriev I.V."/>
            <person name="Nagy L.G."/>
            <person name="Martin F."/>
            <person name="Kauserud H."/>
        </authorList>
    </citation>
    <scope>NUCLEOTIDE SEQUENCE</scope>
    <source>
        <strain evidence="3">CBHHK200</strain>
    </source>
</reference>
<dbReference type="InterPro" id="IPR053793">
    <property type="entry name" value="PB1-like"/>
</dbReference>
<organism evidence="3 4">
    <name type="scientific">Mycena alexandri</name>
    <dbReference type="NCBI Taxonomy" id="1745969"/>
    <lineage>
        <taxon>Eukaryota</taxon>
        <taxon>Fungi</taxon>
        <taxon>Dikarya</taxon>
        <taxon>Basidiomycota</taxon>
        <taxon>Agaricomycotina</taxon>
        <taxon>Agaricomycetes</taxon>
        <taxon>Agaricomycetidae</taxon>
        <taxon>Agaricales</taxon>
        <taxon>Marasmiineae</taxon>
        <taxon>Mycenaceae</taxon>
        <taxon>Mycena</taxon>
    </lineage>
</organism>
<dbReference type="AlphaFoldDB" id="A0AAD6T6S1"/>
<dbReference type="EMBL" id="JARJCM010000022">
    <property type="protein sequence ID" value="KAJ7040453.1"/>
    <property type="molecule type" value="Genomic_DNA"/>
</dbReference>
<feature type="compositionally biased region" description="Acidic residues" evidence="1">
    <location>
        <begin position="155"/>
        <end position="165"/>
    </location>
</feature>
<evidence type="ECO:0000259" key="2">
    <source>
        <dbReference type="PROSITE" id="PS51745"/>
    </source>
</evidence>
<dbReference type="Proteomes" id="UP001218188">
    <property type="component" value="Unassembled WGS sequence"/>
</dbReference>
<feature type="compositionally biased region" description="Polar residues" evidence="1">
    <location>
        <begin position="368"/>
        <end position="381"/>
    </location>
</feature>
<dbReference type="SUPFAM" id="SSF54277">
    <property type="entry name" value="CAD &amp; PB1 domains"/>
    <property type="match status" value="1"/>
</dbReference>
<feature type="compositionally biased region" description="Basic residues" evidence="1">
    <location>
        <begin position="411"/>
        <end position="421"/>
    </location>
</feature>
<sequence>MATTFKLKRDTLTRRLTFPAQPTWATLSTKIHELFAIPVDKVGVSYIDADSDEVTASSEDELRDYFATYTPGQVVKFVVQDLTRNEKSLPDTPRSTAFRNTFGVDNEGLPFDIEDDWQRLPPLGTIFPTERSESPHAFIQVVESDGISSIHRDDLDDSDDDEESDGNSTTDFGHTLDKGKARAIDPSPAPSVIAESLSSLQAPPRSFTPLPESIVPDSPHSTPTVETEAVPQQPEAATAEDPSDPPLPTIDSAPAPQASLTSDVATLLTTLTNVVSAHPELSEGLRNIVQNATNGIYWNSHRASVAQAAGEFAQGVGEAAQARRRAEEEAGRRVAEALGGMFRTFSSVLGGGEAPSEAAPASAEEPLRTSTPTEQVNSTSFWYGGGPQGPRDGRRRSWGSHWGPGPFHHGPPGHHGPHHGSPRGPPHPPHLGGPFGGGRRGMGFPPLPHWAPPNRHWGPGAPPPPPPPPPSGPPPPPAPPVPANPAAEERPKPTPQELRAQVEAAKLLYKVEKERYRAEREERRRAREARIAGDPAVQPLVDTTTPEKAADPPAPPPVAHLVGYPQLEMYSVPHRSNTFHGHSSRRHGQEVVVETPAERTMHRITKRLAAMGITDKAHPSLPAKIKEQMPEGHVSDEAENNIVSTLVEELLFMSPKPVASGSALRDDAELPGAWA</sequence>
<evidence type="ECO:0000256" key="1">
    <source>
        <dbReference type="SAM" id="MobiDB-lite"/>
    </source>
</evidence>
<evidence type="ECO:0000313" key="3">
    <source>
        <dbReference type="EMBL" id="KAJ7040453.1"/>
    </source>
</evidence>
<accession>A0AAD6T6S1</accession>
<feature type="domain" description="PB1" evidence="2">
    <location>
        <begin position="1"/>
        <end position="86"/>
    </location>
</feature>
<protein>
    <recommendedName>
        <fullName evidence="2">PB1 domain-containing protein</fullName>
    </recommendedName>
</protein>
<dbReference type="Gene3D" id="3.10.20.90">
    <property type="entry name" value="Phosphatidylinositol 3-kinase Catalytic Subunit, Chain A, domain 1"/>
    <property type="match status" value="1"/>
</dbReference>
<dbReference type="Pfam" id="PF00564">
    <property type="entry name" value="PB1"/>
    <property type="match status" value="1"/>
</dbReference>
<keyword evidence="4" id="KW-1185">Reference proteome</keyword>
<name>A0AAD6T6S1_9AGAR</name>
<feature type="region of interest" description="Disordered" evidence="1">
    <location>
        <begin position="149"/>
        <end position="189"/>
    </location>
</feature>